<gene>
    <name evidence="3" type="ORF">Adt_21841</name>
</gene>
<feature type="repeat" description="PPR" evidence="2">
    <location>
        <begin position="153"/>
        <end position="187"/>
    </location>
</feature>
<comment type="caution">
    <text evidence="3">The sequence shown here is derived from an EMBL/GenBank/DDBJ whole genome shotgun (WGS) entry which is preliminary data.</text>
</comment>
<dbReference type="PROSITE" id="PS51375">
    <property type="entry name" value="PPR"/>
    <property type="match status" value="2"/>
</dbReference>
<dbReference type="InterPro" id="IPR044190">
    <property type="entry name" value="THA8-like"/>
</dbReference>
<feature type="repeat" description="PPR" evidence="2">
    <location>
        <begin position="118"/>
        <end position="152"/>
    </location>
</feature>
<dbReference type="AlphaFoldDB" id="A0ABD1T0H5"/>
<dbReference type="Pfam" id="PF13041">
    <property type="entry name" value="PPR_2"/>
    <property type="match status" value="1"/>
</dbReference>
<organism evidence="3 4">
    <name type="scientific">Abeliophyllum distichum</name>
    <dbReference type="NCBI Taxonomy" id="126358"/>
    <lineage>
        <taxon>Eukaryota</taxon>
        <taxon>Viridiplantae</taxon>
        <taxon>Streptophyta</taxon>
        <taxon>Embryophyta</taxon>
        <taxon>Tracheophyta</taxon>
        <taxon>Spermatophyta</taxon>
        <taxon>Magnoliopsida</taxon>
        <taxon>eudicotyledons</taxon>
        <taxon>Gunneridae</taxon>
        <taxon>Pentapetalae</taxon>
        <taxon>asterids</taxon>
        <taxon>lamiids</taxon>
        <taxon>Lamiales</taxon>
        <taxon>Oleaceae</taxon>
        <taxon>Forsythieae</taxon>
        <taxon>Abeliophyllum</taxon>
    </lineage>
</organism>
<keyword evidence="1" id="KW-0677">Repeat</keyword>
<dbReference type="InterPro" id="IPR011990">
    <property type="entry name" value="TPR-like_helical_dom_sf"/>
</dbReference>
<dbReference type="Proteomes" id="UP001604336">
    <property type="component" value="Unassembled WGS sequence"/>
</dbReference>
<evidence type="ECO:0000256" key="1">
    <source>
        <dbReference type="ARBA" id="ARBA00022737"/>
    </source>
</evidence>
<sequence>MGTFKLEFSHMGIRQNLQISTSHITPRTVRISCGLRNGHRKPMWRTRVLSTEAIQAVQSLKLAQKSPSRLEQVFSNKLNRLLKGDLLDVLAELQRQNELDLTLKVFNFVRKELWYEPDLTLFNNMLMMMGRNKMIEIAEQIFLELRNESLEPDTRTYTEMIGAYFKVEMVKKAMETYELMKASGCAPDKLTLTILIRNLEKVGEKALAATLKKECTEYFDYPEKFIEEVERAHPKRRSLSLV</sequence>
<evidence type="ECO:0000313" key="3">
    <source>
        <dbReference type="EMBL" id="KAL2506220.1"/>
    </source>
</evidence>
<name>A0ABD1T0H5_9LAMI</name>
<dbReference type="NCBIfam" id="TIGR00756">
    <property type="entry name" value="PPR"/>
    <property type="match status" value="1"/>
</dbReference>
<protein>
    <submittedName>
        <fullName evidence="3">Vacuolar sorting protein 9 (VPS9) domain</fullName>
    </submittedName>
</protein>
<proteinExistence type="predicted"/>
<dbReference type="PANTHER" id="PTHR47594:SF5">
    <property type="entry name" value="PENTACOTRIPEPTIDE-REPEAT REGION OF PRORP DOMAIN-CONTAINING PROTEIN"/>
    <property type="match status" value="1"/>
</dbReference>
<reference evidence="4" key="1">
    <citation type="submission" date="2024-07" db="EMBL/GenBank/DDBJ databases">
        <title>Two chromosome-level genome assemblies of Korean endemic species Abeliophyllum distichum and Forsythia ovata (Oleaceae).</title>
        <authorList>
            <person name="Jang H."/>
        </authorList>
    </citation>
    <scope>NUCLEOTIDE SEQUENCE [LARGE SCALE GENOMIC DNA]</scope>
</reference>
<dbReference type="Gene3D" id="1.25.40.10">
    <property type="entry name" value="Tetratricopeptide repeat domain"/>
    <property type="match status" value="1"/>
</dbReference>
<keyword evidence="4" id="KW-1185">Reference proteome</keyword>
<dbReference type="Pfam" id="PF01535">
    <property type="entry name" value="PPR"/>
    <property type="match status" value="1"/>
</dbReference>
<dbReference type="PANTHER" id="PTHR47594">
    <property type="entry name" value="PPR CONTAINING PLANT-LIKE PROTEIN"/>
    <property type="match status" value="1"/>
</dbReference>
<evidence type="ECO:0000256" key="2">
    <source>
        <dbReference type="PROSITE-ProRule" id="PRU00708"/>
    </source>
</evidence>
<accession>A0ABD1T0H5</accession>
<evidence type="ECO:0000313" key="4">
    <source>
        <dbReference type="Proteomes" id="UP001604336"/>
    </source>
</evidence>
<dbReference type="InterPro" id="IPR002885">
    <property type="entry name" value="PPR_rpt"/>
</dbReference>
<dbReference type="EMBL" id="JBFOLK010000006">
    <property type="protein sequence ID" value="KAL2506220.1"/>
    <property type="molecule type" value="Genomic_DNA"/>
</dbReference>